<dbReference type="AlphaFoldDB" id="A0A2M4CBB4"/>
<name>A0A2M4CBB4_9DIPT</name>
<feature type="compositionally biased region" description="Basic and acidic residues" evidence="1">
    <location>
        <begin position="46"/>
        <end position="56"/>
    </location>
</feature>
<dbReference type="EMBL" id="GGFJ01013463">
    <property type="protein sequence ID" value="MBW62604.1"/>
    <property type="molecule type" value="Transcribed_RNA"/>
</dbReference>
<organism evidence="2">
    <name type="scientific">Anopheles marajoara</name>
    <dbReference type="NCBI Taxonomy" id="58244"/>
    <lineage>
        <taxon>Eukaryota</taxon>
        <taxon>Metazoa</taxon>
        <taxon>Ecdysozoa</taxon>
        <taxon>Arthropoda</taxon>
        <taxon>Hexapoda</taxon>
        <taxon>Insecta</taxon>
        <taxon>Pterygota</taxon>
        <taxon>Neoptera</taxon>
        <taxon>Endopterygota</taxon>
        <taxon>Diptera</taxon>
        <taxon>Nematocera</taxon>
        <taxon>Culicoidea</taxon>
        <taxon>Culicidae</taxon>
        <taxon>Anophelinae</taxon>
        <taxon>Anopheles</taxon>
    </lineage>
</organism>
<sequence>MISGSLALWLSGSETRAAHSDTETHSIQSLSLSSLALQDDDDDDGEARAPETRRVSNDGFFPFFPTVLPVLRFPKVRVYPRG</sequence>
<protein>
    <submittedName>
        <fullName evidence="2">Putative secreted protein</fullName>
    </submittedName>
</protein>
<reference evidence="2" key="1">
    <citation type="submission" date="2018-01" db="EMBL/GenBank/DDBJ databases">
        <title>An insight into the sialome of Amazonian anophelines.</title>
        <authorList>
            <person name="Ribeiro J.M."/>
            <person name="Scarpassa V."/>
            <person name="Calvo E."/>
        </authorList>
    </citation>
    <scope>NUCLEOTIDE SEQUENCE</scope>
    <source>
        <tissue evidence="2">Salivary glands</tissue>
    </source>
</reference>
<feature type="compositionally biased region" description="Low complexity" evidence="1">
    <location>
        <begin position="28"/>
        <end position="37"/>
    </location>
</feature>
<evidence type="ECO:0000256" key="1">
    <source>
        <dbReference type="SAM" id="MobiDB-lite"/>
    </source>
</evidence>
<proteinExistence type="predicted"/>
<evidence type="ECO:0000313" key="2">
    <source>
        <dbReference type="EMBL" id="MBW62604.1"/>
    </source>
</evidence>
<accession>A0A2M4CBB4</accession>
<feature type="region of interest" description="Disordered" evidence="1">
    <location>
        <begin position="17"/>
        <end position="57"/>
    </location>
</feature>